<evidence type="ECO:0000313" key="2">
    <source>
        <dbReference type="Proteomes" id="UP000684084"/>
    </source>
</evidence>
<proteinExistence type="predicted"/>
<protein>
    <submittedName>
        <fullName evidence="1">Uncharacterized protein</fullName>
    </submittedName>
</protein>
<dbReference type="EMBL" id="CAGKOT010000034">
    <property type="protein sequence ID" value="CAB5375070.1"/>
    <property type="molecule type" value="Genomic_DNA"/>
</dbReference>
<evidence type="ECO:0000313" key="1">
    <source>
        <dbReference type="EMBL" id="CAB5375070.1"/>
    </source>
</evidence>
<reference evidence="1" key="1">
    <citation type="submission" date="2020-05" db="EMBL/GenBank/DDBJ databases">
        <authorList>
            <person name="Rincon C."/>
            <person name="Sanders R I."/>
            <person name="Robbins C."/>
            <person name="Chaturvedi A."/>
        </authorList>
    </citation>
    <scope>NUCLEOTIDE SEQUENCE</scope>
    <source>
        <strain evidence="1">CHB12</strain>
    </source>
</reference>
<name>A0A915ZHG5_9GLOM</name>
<dbReference type="AlphaFoldDB" id="A0A915ZHG5"/>
<dbReference type="Proteomes" id="UP000684084">
    <property type="component" value="Unassembled WGS sequence"/>
</dbReference>
<comment type="caution">
    <text evidence="1">The sequence shown here is derived from an EMBL/GenBank/DDBJ whole genome shotgun (WGS) entry which is preliminary data.</text>
</comment>
<organism evidence="1 2">
    <name type="scientific">Rhizophagus irregularis</name>
    <dbReference type="NCBI Taxonomy" id="588596"/>
    <lineage>
        <taxon>Eukaryota</taxon>
        <taxon>Fungi</taxon>
        <taxon>Fungi incertae sedis</taxon>
        <taxon>Mucoromycota</taxon>
        <taxon>Glomeromycotina</taxon>
        <taxon>Glomeromycetes</taxon>
        <taxon>Glomerales</taxon>
        <taxon>Glomeraceae</taxon>
        <taxon>Rhizophagus</taxon>
    </lineage>
</organism>
<accession>A0A915ZHG5</accession>
<gene>
    <name evidence="1" type="ORF">CHRIB12_LOCUS14701</name>
</gene>
<dbReference type="OrthoDB" id="10270137at2759"/>
<sequence length="71" mass="8243">MFLYVKKLSFAYSLLEHVSIVNTWVGSDGSSNLYKWVGSWTSLGAFRFWKVLNDRTAREDIPDIELKNITK</sequence>